<organism evidence="2 3">
    <name type="scientific">Hathewaya limosa</name>
    <name type="common">Clostridium limosum</name>
    <dbReference type="NCBI Taxonomy" id="1536"/>
    <lineage>
        <taxon>Bacteria</taxon>
        <taxon>Bacillati</taxon>
        <taxon>Bacillota</taxon>
        <taxon>Clostridia</taxon>
        <taxon>Eubacteriales</taxon>
        <taxon>Clostridiaceae</taxon>
        <taxon>Hathewaya</taxon>
    </lineage>
</organism>
<dbReference type="Proteomes" id="UP001224418">
    <property type="component" value="Unassembled WGS sequence"/>
</dbReference>
<dbReference type="EMBL" id="JAUSWN010000017">
    <property type="protein sequence ID" value="MDQ0480331.1"/>
    <property type="molecule type" value="Genomic_DNA"/>
</dbReference>
<protein>
    <recommendedName>
        <fullName evidence="1">DUF6440 domain-containing protein</fullName>
    </recommendedName>
</protein>
<name>A0ABU0JTA8_HATLI</name>
<dbReference type="Pfam" id="PF20037">
    <property type="entry name" value="DUF6440"/>
    <property type="match status" value="1"/>
</dbReference>
<gene>
    <name evidence="2" type="ORF">QOZ93_002079</name>
</gene>
<feature type="domain" description="DUF6440" evidence="1">
    <location>
        <begin position="6"/>
        <end position="55"/>
    </location>
</feature>
<evidence type="ECO:0000313" key="2">
    <source>
        <dbReference type="EMBL" id="MDQ0480331.1"/>
    </source>
</evidence>
<reference evidence="2 3" key="1">
    <citation type="submission" date="2023-07" db="EMBL/GenBank/DDBJ databases">
        <title>Genomic Encyclopedia of Type Strains, Phase IV (KMG-IV): sequencing the most valuable type-strain genomes for metagenomic binning, comparative biology and taxonomic classification.</title>
        <authorList>
            <person name="Goeker M."/>
        </authorList>
    </citation>
    <scope>NUCLEOTIDE SEQUENCE [LARGE SCALE GENOMIC DNA]</scope>
    <source>
        <strain evidence="2 3">DSM 1400</strain>
    </source>
</reference>
<evidence type="ECO:0000313" key="3">
    <source>
        <dbReference type="Proteomes" id="UP001224418"/>
    </source>
</evidence>
<comment type="caution">
    <text evidence="2">The sequence shown here is derived from an EMBL/GenBank/DDBJ whole genome shotgun (WGS) entry which is preliminary data.</text>
</comment>
<evidence type="ECO:0000259" key="1">
    <source>
        <dbReference type="Pfam" id="PF20037"/>
    </source>
</evidence>
<dbReference type="InterPro" id="IPR045515">
    <property type="entry name" value="DUF6440"/>
</dbReference>
<proteinExistence type="predicted"/>
<keyword evidence="3" id="KW-1185">Reference proteome</keyword>
<sequence>MERQKRFEVRIVEGMSETFRVIVDTETGVNYLYISNGVAGGLSVLLNSDGKPVVTPYK</sequence>
<accession>A0ABU0JTA8</accession>
<dbReference type="RefSeq" id="WP_307356254.1">
    <property type="nucleotide sequence ID" value="NZ_BAAACJ010000013.1"/>
</dbReference>